<evidence type="ECO:0000313" key="4">
    <source>
        <dbReference type="Proteomes" id="UP001164472"/>
    </source>
</evidence>
<evidence type="ECO:0000313" key="3">
    <source>
        <dbReference type="EMBL" id="UZW73321.1"/>
    </source>
</evidence>
<dbReference type="KEGG" id="asem:NNL22_09665"/>
<dbReference type="InterPro" id="IPR021796">
    <property type="entry name" value="Tll0287-like_dom"/>
</dbReference>
<feature type="chain" id="PRO_5039492196" evidence="1">
    <location>
        <begin position="24"/>
        <end position="193"/>
    </location>
</feature>
<dbReference type="Proteomes" id="UP001164472">
    <property type="component" value="Chromosome"/>
</dbReference>
<name>A0A9E8HIH0_9ALTE</name>
<evidence type="ECO:0000259" key="2">
    <source>
        <dbReference type="Pfam" id="PF11845"/>
    </source>
</evidence>
<feature type="domain" description="Tll0287-like" evidence="2">
    <location>
        <begin position="49"/>
        <end position="188"/>
    </location>
</feature>
<keyword evidence="4" id="KW-1185">Reference proteome</keyword>
<dbReference type="AlphaFoldDB" id="A0A9E8HIH0"/>
<feature type="signal peptide" evidence="1">
    <location>
        <begin position="1"/>
        <end position="23"/>
    </location>
</feature>
<protein>
    <submittedName>
        <fullName evidence="3">DUF3365 domain-containing protein</fullName>
    </submittedName>
</protein>
<accession>A0A9E8HIH0</accession>
<sequence>MKFISSHASLLCALTLLPLQLSADVAVPDKELKEARSLIKSFGGDLKAALKPAMKSGGPVNAIEVCNLQAGPIAETISSQSDWKVARTSLKVRNADNTPDNWELKTLLQFEQRKAAGEDIKKMDHAEVVTQEGQTLYRYMKAIPTADLCVKCHGSQLDNAVAAKLKEHYPYDQAVGYNVGDIRGAFTLTKIVE</sequence>
<keyword evidence="1" id="KW-0732">Signal</keyword>
<dbReference type="RefSeq" id="WP_251809463.1">
    <property type="nucleotide sequence ID" value="NZ_CP101527.1"/>
</dbReference>
<evidence type="ECO:0000256" key="1">
    <source>
        <dbReference type="SAM" id="SignalP"/>
    </source>
</evidence>
<organism evidence="3 4">
    <name type="scientific">Alkalimarinus sediminis</name>
    <dbReference type="NCBI Taxonomy" id="1632866"/>
    <lineage>
        <taxon>Bacteria</taxon>
        <taxon>Pseudomonadati</taxon>
        <taxon>Pseudomonadota</taxon>
        <taxon>Gammaproteobacteria</taxon>
        <taxon>Alteromonadales</taxon>
        <taxon>Alteromonadaceae</taxon>
        <taxon>Alkalimarinus</taxon>
    </lineage>
</organism>
<gene>
    <name evidence="3" type="ORF">NNL22_09665</name>
</gene>
<proteinExistence type="predicted"/>
<dbReference type="EMBL" id="CP101527">
    <property type="protein sequence ID" value="UZW73321.1"/>
    <property type="molecule type" value="Genomic_DNA"/>
</dbReference>
<reference evidence="3" key="1">
    <citation type="submission" date="2022-07" db="EMBL/GenBank/DDBJ databases">
        <title>Alkalimarinus sp. nov., isolated from gut of a Alitta virens.</title>
        <authorList>
            <person name="Yang A.I."/>
            <person name="Shin N.-R."/>
        </authorList>
    </citation>
    <scope>NUCLEOTIDE SEQUENCE</scope>
    <source>
        <strain evidence="3">FA028</strain>
    </source>
</reference>
<dbReference type="Pfam" id="PF11845">
    <property type="entry name" value="Tll0287-like"/>
    <property type="match status" value="1"/>
</dbReference>